<feature type="transmembrane region" description="Helical" evidence="1">
    <location>
        <begin position="504"/>
        <end position="527"/>
    </location>
</feature>
<organism evidence="3 4">
    <name type="scientific">Natrialba swarupiae</name>
    <dbReference type="NCBI Taxonomy" id="2448032"/>
    <lineage>
        <taxon>Archaea</taxon>
        <taxon>Methanobacteriati</taxon>
        <taxon>Methanobacteriota</taxon>
        <taxon>Stenosarchaea group</taxon>
        <taxon>Halobacteria</taxon>
        <taxon>Halobacteriales</taxon>
        <taxon>Natrialbaceae</taxon>
        <taxon>Natrialba</taxon>
    </lineage>
</organism>
<dbReference type="EMBL" id="VTAW01000007">
    <property type="protein sequence ID" value="TYT62580.1"/>
    <property type="molecule type" value="Genomic_DNA"/>
</dbReference>
<evidence type="ECO:0000313" key="4">
    <source>
        <dbReference type="Proteomes" id="UP000324104"/>
    </source>
</evidence>
<gene>
    <name evidence="3" type="ORF">FYC77_07375</name>
</gene>
<dbReference type="PANTHER" id="PTHR43849:SF2">
    <property type="entry name" value="BLL3936 PROTEIN"/>
    <property type="match status" value="1"/>
</dbReference>
<sequence length="651" mass="70341">MDTALNSADEQRVGGEATILQRIIAVGVTLFTLYVALTLQFNSYQQLGTFLLLTLVYLFVKFPLREEISYDVLPSDSYYDWIDRALIALSVVSYGYLIVFSQQVIEQAGTATPTEIVLGIFAIIVVVEATRRTIGWAIPILAVFSLLYLFIGPLFPGVFRHSGYSLEQMATQIYVSSQGLFSFPLAVMFDYVFVFVLFGALLEISGGGKMFLDLAKVLFGKVTGGPAKLTVFASGSMGMISGSAVANALTTGAFTIPTMKDQGYERNFAAGVESAASAGGQLLPPVMGAAIFIMMDITAIDYVTIIERALVPGLLTFFCVYMVVHFQSVKMNLVGLPDEMIPDRRSVISRLYYFVPLVILVYLLYTGMSVRRSIVYSLAILLFITFIPKDARLYDPRSESDTLMSNSLVDGIELACKRAAPIIVAATCIGIVLGVIGLTGLGLAISSVVMDLAGTHLMMALLVTMVLCIIFGMATDTVTVYILLAILVAPSLVRIGLPELTAHLFIFYFGMMAMVTPPVCIAAYAASTIAESHPLKTGFWAWKLSLGAFLLPFAFVYDERLLLIGSADGIAIAILTTSIGFVALAAAIVGHIYTGISRIERGMLVGSALLLIHPSLTLNAVGLLVGLVGGYRQIRSRLKDEHLRSTPAKSD</sequence>
<dbReference type="NCBIfam" id="TIGR02123">
    <property type="entry name" value="TRAP_fused"/>
    <property type="match status" value="1"/>
</dbReference>
<feature type="transmembrane region" description="Helical" evidence="1">
    <location>
        <begin position="347"/>
        <end position="365"/>
    </location>
</feature>
<feature type="transmembrane region" description="Helical" evidence="1">
    <location>
        <begin position="569"/>
        <end position="593"/>
    </location>
</feature>
<feature type="transmembrane region" description="Helical" evidence="1">
    <location>
        <begin position="20"/>
        <end position="41"/>
    </location>
</feature>
<dbReference type="InterPro" id="IPR010656">
    <property type="entry name" value="DctM"/>
</dbReference>
<keyword evidence="4" id="KW-1185">Reference proteome</keyword>
<accession>A0A5D5AST5</accession>
<dbReference type="AlphaFoldDB" id="A0A5D5AST5"/>
<evidence type="ECO:0000313" key="3">
    <source>
        <dbReference type="EMBL" id="TYT62580.1"/>
    </source>
</evidence>
<feature type="transmembrane region" description="Helical" evidence="1">
    <location>
        <begin position="179"/>
        <end position="202"/>
    </location>
</feature>
<feature type="domain" description="TRAP C4-dicarboxylate transport system permease DctM subunit" evidence="2">
    <location>
        <begin position="121"/>
        <end position="564"/>
    </location>
</feature>
<dbReference type="Proteomes" id="UP000324104">
    <property type="component" value="Unassembled WGS sequence"/>
</dbReference>
<feature type="transmembrane region" description="Helical" evidence="1">
    <location>
        <begin position="539"/>
        <end position="557"/>
    </location>
</feature>
<feature type="transmembrane region" description="Helical" evidence="1">
    <location>
        <begin position="85"/>
        <end position="105"/>
    </location>
</feature>
<feature type="transmembrane region" description="Helical" evidence="1">
    <location>
        <begin position="422"/>
        <end position="445"/>
    </location>
</feature>
<name>A0A5D5AST5_9EURY</name>
<keyword evidence="1" id="KW-0472">Membrane</keyword>
<dbReference type="InterPro" id="IPR011853">
    <property type="entry name" value="TRAP_DctM-Dct_fused"/>
</dbReference>
<feature type="transmembrane region" description="Helical" evidence="1">
    <location>
        <begin position="136"/>
        <end position="159"/>
    </location>
</feature>
<feature type="transmembrane region" description="Helical" evidence="1">
    <location>
        <begin position="605"/>
        <end position="629"/>
    </location>
</feature>
<keyword evidence="1" id="KW-0812">Transmembrane</keyword>
<feature type="transmembrane region" description="Helical" evidence="1">
    <location>
        <begin position="47"/>
        <end position="64"/>
    </location>
</feature>
<protein>
    <submittedName>
        <fullName evidence="3">TRAP transporter fused permease subunit</fullName>
    </submittedName>
</protein>
<feature type="transmembrane region" description="Helical" evidence="1">
    <location>
        <begin position="309"/>
        <end position="327"/>
    </location>
</feature>
<feature type="transmembrane region" description="Helical" evidence="1">
    <location>
        <begin position="457"/>
        <end position="474"/>
    </location>
</feature>
<dbReference type="PANTHER" id="PTHR43849">
    <property type="entry name" value="BLL3936 PROTEIN"/>
    <property type="match status" value="1"/>
</dbReference>
<keyword evidence="1" id="KW-1133">Transmembrane helix</keyword>
<dbReference type="RefSeq" id="WP_149080867.1">
    <property type="nucleotide sequence ID" value="NZ_VTAW01000007.1"/>
</dbReference>
<feature type="transmembrane region" description="Helical" evidence="1">
    <location>
        <begin position="374"/>
        <end position="394"/>
    </location>
</feature>
<proteinExistence type="predicted"/>
<evidence type="ECO:0000259" key="2">
    <source>
        <dbReference type="Pfam" id="PF06808"/>
    </source>
</evidence>
<feature type="transmembrane region" description="Helical" evidence="1">
    <location>
        <begin position="480"/>
        <end position="497"/>
    </location>
</feature>
<dbReference type="Pfam" id="PF06808">
    <property type="entry name" value="DctM"/>
    <property type="match status" value="1"/>
</dbReference>
<evidence type="ECO:0000256" key="1">
    <source>
        <dbReference type="SAM" id="Phobius"/>
    </source>
</evidence>
<feature type="transmembrane region" description="Helical" evidence="1">
    <location>
        <begin position="111"/>
        <end position="129"/>
    </location>
</feature>
<comment type="caution">
    <text evidence="3">The sequence shown here is derived from an EMBL/GenBank/DDBJ whole genome shotgun (WGS) entry which is preliminary data.</text>
</comment>
<reference evidence="3 4" key="1">
    <citation type="submission" date="2019-08" db="EMBL/GenBank/DDBJ databases">
        <title>Archaea genome.</title>
        <authorList>
            <person name="Kajale S."/>
            <person name="Shouche Y."/>
            <person name="Deshpande N."/>
            <person name="Sharma A."/>
        </authorList>
    </citation>
    <scope>NUCLEOTIDE SEQUENCE [LARGE SCALE GENOMIC DNA]</scope>
    <source>
        <strain evidence="3 4">ESP3B_9</strain>
    </source>
</reference>